<gene>
    <name evidence="2" type="ORF">ABG768_010579</name>
</gene>
<comment type="caution">
    <text evidence="2">The sequence shown here is derived from an EMBL/GenBank/DDBJ whole genome shotgun (WGS) entry which is preliminary data.</text>
</comment>
<dbReference type="GO" id="GO:0005634">
    <property type="term" value="C:nucleus"/>
    <property type="evidence" value="ECO:0007669"/>
    <property type="project" value="TreeGrafter"/>
</dbReference>
<feature type="region of interest" description="Disordered" evidence="1">
    <location>
        <begin position="484"/>
        <end position="506"/>
    </location>
</feature>
<dbReference type="EMBL" id="JAWDJR010000018">
    <property type="protein sequence ID" value="KAK9958461.1"/>
    <property type="molecule type" value="Genomic_DNA"/>
</dbReference>
<dbReference type="GO" id="GO:0042754">
    <property type="term" value="P:negative regulation of circadian rhythm"/>
    <property type="evidence" value="ECO:0007669"/>
    <property type="project" value="InterPro"/>
</dbReference>
<feature type="compositionally biased region" description="Polar residues" evidence="1">
    <location>
        <begin position="495"/>
        <end position="506"/>
    </location>
</feature>
<feature type="compositionally biased region" description="Basic and acidic residues" evidence="1">
    <location>
        <begin position="233"/>
        <end position="252"/>
    </location>
</feature>
<feature type="region of interest" description="Disordered" evidence="1">
    <location>
        <begin position="188"/>
        <end position="269"/>
    </location>
</feature>
<dbReference type="PANTHER" id="PTHR34648:SF7">
    <property type="entry name" value="SI:CH211-132B12.7"/>
    <property type="match status" value="1"/>
</dbReference>
<feature type="compositionally biased region" description="Polar residues" evidence="1">
    <location>
        <begin position="77"/>
        <end position="98"/>
    </location>
</feature>
<organism evidence="2 3">
    <name type="scientific">Culter alburnus</name>
    <name type="common">Topmouth culter</name>
    <dbReference type="NCBI Taxonomy" id="194366"/>
    <lineage>
        <taxon>Eukaryota</taxon>
        <taxon>Metazoa</taxon>
        <taxon>Chordata</taxon>
        <taxon>Craniata</taxon>
        <taxon>Vertebrata</taxon>
        <taxon>Euteleostomi</taxon>
        <taxon>Actinopterygii</taxon>
        <taxon>Neopterygii</taxon>
        <taxon>Teleostei</taxon>
        <taxon>Ostariophysi</taxon>
        <taxon>Cypriniformes</taxon>
        <taxon>Xenocyprididae</taxon>
        <taxon>Xenocypridinae</taxon>
        <taxon>Culter</taxon>
    </lineage>
</organism>
<protein>
    <recommendedName>
        <fullName evidence="4">CLOCK-interacting pacemaker-like</fullName>
    </recommendedName>
</protein>
<feature type="compositionally biased region" description="Basic and acidic residues" evidence="1">
    <location>
        <begin position="57"/>
        <end position="76"/>
    </location>
</feature>
<dbReference type="Pfam" id="PF15800">
    <property type="entry name" value="CiPC"/>
    <property type="match status" value="1"/>
</dbReference>
<name>A0AAW1ZAU2_CULAL</name>
<reference evidence="2 3" key="1">
    <citation type="submission" date="2024-05" db="EMBL/GenBank/DDBJ databases">
        <title>A high-quality chromosomal-level genome assembly of Topmouth culter (Culter alburnus).</title>
        <authorList>
            <person name="Zhao H."/>
        </authorList>
    </citation>
    <scope>NUCLEOTIDE SEQUENCE [LARGE SCALE GENOMIC DNA]</scope>
    <source>
        <strain evidence="2">CATC2023</strain>
        <tissue evidence="2">Muscle</tissue>
    </source>
</reference>
<feature type="region of interest" description="Disordered" evidence="1">
    <location>
        <begin position="519"/>
        <end position="540"/>
    </location>
</feature>
<accession>A0AAW1ZAU2</accession>
<feature type="compositionally biased region" description="Polar residues" evidence="1">
    <location>
        <begin position="257"/>
        <end position="269"/>
    </location>
</feature>
<evidence type="ECO:0008006" key="4">
    <source>
        <dbReference type="Google" id="ProtNLM"/>
    </source>
</evidence>
<dbReference type="PANTHER" id="PTHR34648">
    <property type="entry name" value="CLOCK-INTERACTING PACEMAKER"/>
    <property type="match status" value="1"/>
</dbReference>
<evidence type="ECO:0000313" key="3">
    <source>
        <dbReference type="Proteomes" id="UP001479290"/>
    </source>
</evidence>
<evidence type="ECO:0000313" key="2">
    <source>
        <dbReference type="EMBL" id="KAK9958461.1"/>
    </source>
</evidence>
<keyword evidence="3" id="KW-1185">Reference proteome</keyword>
<dbReference type="InterPro" id="IPR031602">
    <property type="entry name" value="CIPC"/>
</dbReference>
<feature type="region of interest" description="Disordered" evidence="1">
    <location>
        <begin position="288"/>
        <end position="356"/>
    </location>
</feature>
<feature type="compositionally biased region" description="Basic and acidic residues" evidence="1">
    <location>
        <begin position="28"/>
        <end position="45"/>
    </location>
</feature>
<dbReference type="AlphaFoldDB" id="A0AAW1ZAU2"/>
<feature type="region of interest" description="Disordered" evidence="1">
    <location>
        <begin position="1"/>
        <end position="108"/>
    </location>
</feature>
<dbReference type="Proteomes" id="UP001479290">
    <property type="component" value="Unassembled WGS sequence"/>
</dbReference>
<sequence length="540" mass="58232">MRYGTDWLAPAGPGMPKEPRGDAQGCVGERERTSRPASKNAKDKSNSAALLASRARAHTEQETNGRDSRCSEKDSGYSDTGSDSLQTDADDQQSSVNEPQVCKGLGGVEQSPLQGSHILVSGTPELTPIFIIKNVVLKQPGQSGQDHILPSSLSWGGSATSNQGATHVLLLQPPDINQSAPMHTLKLQSQRSESKGVKKSKNTYLPILNSYPRIAPHPSKKTPEKPATNRGSNTEEHSLSKRVCTEEKREEVTTTTQATKQHLQKQPENNLLLHSHSLARSISVGHETLSASHKHRSPCRPSSPSTSLSVSSPSVSSTQTPSPPCSNDLIQSRKEPHKHCQGPKNDTGKGSNTLKGPARHRRFLNTVEILSQSGLLDITLRTQDLLRQNAATERDIAQLRQHAHLLFQASQAGVDAPAAWEKLQQVMAESGHYPSLKCLPTDSNDGGDLSQSKLEVETATSTKPDTHVVYRYGVNGTEVVAPPSPLLAPMPDAECQSTGQYDSGNDSTITFEQIRAHRGTASPLDDPIMPPDSSTHGNLL</sequence>
<feature type="compositionally biased region" description="Low complexity" evidence="1">
    <location>
        <begin position="299"/>
        <end position="320"/>
    </location>
</feature>
<proteinExistence type="predicted"/>
<dbReference type="GO" id="GO:0045892">
    <property type="term" value="P:negative regulation of DNA-templated transcription"/>
    <property type="evidence" value="ECO:0007669"/>
    <property type="project" value="InterPro"/>
</dbReference>
<evidence type="ECO:0000256" key="1">
    <source>
        <dbReference type="SAM" id="MobiDB-lite"/>
    </source>
</evidence>